<gene>
    <name evidence="2" type="ORF">ET445_13890</name>
</gene>
<accession>A0A4P6FE99</accession>
<dbReference type="EMBL" id="CP035491">
    <property type="protein sequence ID" value="QAY74254.1"/>
    <property type="molecule type" value="Genomic_DNA"/>
</dbReference>
<keyword evidence="3" id="KW-1185">Reference proteome</keyword>
<evidence type="ECO:0000256" key="1">
    <source>
        <dbReference type="SAM" id="MobiDB-lite"/>
    </source>
</evidence>
<dbReference type="RefSeq" id="WP_129191800.1">
    <property type="nucleotide sequence ID" value="NZ_CP035491.1"/>
</dbReference>
<evidence type="ECO:0000313" key="2">
    <source>
        <dbReference type="EMBL" id="QAY74254.1"/>
    </source>
</evidence>
<organism evidence="2 3">
    <name type="scientific">Agromyces protaetiae</name>
    <dbReference type="NCBI Taxonomy" id="2509455"/>
    <lineage>
        <taxon>Bacteria</taxon>
        <taxon>Bacillati</taxon>
        <taxon>Actinomycetota</taxon>
        <taxon>Actinomycetes</taxon>
        <taxon>Micrococcales</taxon>
        <taxon>Microbacteriaceae</taxon>
        <taxon>Agromyces</taxon>
    </lineage>
</organism>
<sequence>MTTTIPSAQLEAITRLELAADALWKALRAVQHPDLSFTGGAVIAPSGRKHLAEIHSTLHAIEQSIHPSDQPIDEPPTDEVEPPPSLDEFILSDSEHRIVQSVALNLATDLASVFRGARAHLTLHPSFATDPEITNLVLGAALAESSRLGRRIATLLDAKSAA</sequence>
<dbReference type="AlphaFoldDB" id="A0A4P6FE99"/>
<reference evidence="2 3" key="1">
    <citation type="submission" date="2019-01" db="EMBL/GenBank/DDBJ databases">
        <title>Genome sequencing of strain FW100M-8.</title>
        <authorList>
            <person name="Heo J."/>
            <person name="Kim S.-J."/>
            <person name="Kim J.-S."/>
            <person name="Hong S.-B."/>
            <person name="Kwon S.-W."/>
        </authorList>
    </citation>
    <scope>NUCLEOTIDE SEQUENCE [LARGE SCALE GENOMIC DNA]</scope>
    <source>
        <strain evidence="2 3">FW100M-8</strain>
    </source>
</reference>
<proteinExistence type="predicted"/>
<evidence type="ECO:0000313" key="3">
    <source>
        <dbReference type="Proteomes" id="UP000291259"/>
    </source>
</evidence>
<name>A0A4P6FE99_9MICO</name>
<dbReference type="Proteomes" id="UP000291259">
    <property type="component" value="Chromosome"/>
</dbReference>
<feature type="compositionally biased region" description="Acidic residues" evidence="1">
    <location>
        <begin position="71"/>
        <end position="81"/>
    </location>
</feature>
<protein>
    <submittedName>
        <fullName evidence="2">Uncharacterized protein</fullName>
    </submittedName>
</protein>
<dbReference type="OrthoDB" id="5066998at2"/>
<feature type="region of interest" description="Disordered" evidence="1">
    <location>
        <begin position="64"/>
        <end position="83"/>
    </location>
</feature>
<dbReference type="KEGG" id="agf:ET445_13890"/>